<organism evidence="1 2">
    <name type="scientific">Sulfurovum zhangzhouensis</name>
    <dbReference type="NCBI Taxonomy" id="3019067"/>
    <lineage>
        <taxon>Bacteria</taxon>
        <taxon>Pseudomonadati</taxon>
        <taxon>Campylobacterota</taxon>
        <taxon>Epsilonproteobacteria</taxon>
        <taxon>Campylobacterales</taxon>
        <taxon>Sulfurovaceae</taxon>
        <taxon>Sulfurovum</taxon>
    </lineage>
</organism>
<evidence type="ECO:0000313" key="2">
    <source>
        <dbReference type="Proteomes" id="UP001169069"/>
    </source>
</evidence>
<keyword evidence="2" id="KW-1185">Reference proteome</keyword>
<proteinExistence type="predicted"/>
<dbReference type="EMBL" id="JAQIBD010000002">
    <property type="protein sequence ID" value="MDM5271787.1"/>
    <property type="molecule type" value="Genomic_DNA"/>
</dbReference>
<gene>
    <name evidence="1" type="ORF">PGH07_06330</name>
</gene>
<name>A0ABT7QY78_9BACT</name>
<accession>A0ABT7QY78</accession>
<protein>
    <submittedName>
        <fullName evidence="1">Uncharacterized protein</fullName>
    </submittedName>
</protein>
<evidence type="ECO:0000313" key="1">
    <source>
        <dbReference type="EMBL" id="MDM5271787.1"/>
    </source>
</evidence>
<dbReference type="Proteomes" id="UP001169069">
    <property type="component" value="Unassembled WGS sequence"/>
</dbReference>
<comment type="caution">
    <text evidence="1">The sequence shown here is derived from an EMBL/GenBank/DDBJ whole genome shotgun (WGS) entry which is preliminary data.</text>
</comment>
<reference evidence="1" key="1">
    <citation type="submission" date="2023-01" db="EMBL/GenBank/DDBJ databases">
        <title>Sulfurovum sp. zt1-1 genome assembly.</title>
        <authorList>
            <person name="Wang J."/>
        </authorList>
    </citation>
    <scope>NUCLEOTIDE SEQUENCE</scope>
    <source>
        <strain evidence="1">Zt1-1</strain>
    </source>
</reference>
<sequence length="67" mass="7577">MLTGSLIAEHYAEPIAECDEKFDKCAEKCGDDASDECFEKCEAESDHCYKTYVYEDGSVPKVIEEEE</sequence>